<feature type="region of interest" description="Disordered" evidence="1">
    <location>
        <begin position="122"/>
        <end position="143"/>
    </location>
</feature>
<name>A0A285IF72_9FIRM</name>
<evidence type="ECO:0000313" key="3">
    <source>
        <dbReference type="EMBL" id="SNY45716.1"/>
    </source>
</evidence>
<feature type="compositionally biased region" description="Low complexity" evidence="1">
    <location>
        <begin position="123"/>
        <end position="143"/>
    </location>
</feature>
<keyword evidence="2" id="KW-0472">Membrane</keyword>
<evidence type="ECO:0000313" key="4">
    <source>
        <dbReference type="Proteomes" id="UP000219573"/>
    </source>
</evidence>
<keyword evidence="2" id="KW-0812">Transmembrane</keyword>
<reference evidence="4" key="1">
    <citation type="submission" date="2017-09" db="EMBL/GenBank/DDBJ databases">
        <authorList>
            <person name="Varghese N."/>
            <person name="Submissions S."/>
        </authorList>
    </citation>
    <scope>NUCLEOTIDE SEQUENCE [LARGE SCALE GENOMIC DNA]</scope>
    <source>
        <strain evidence="4">MSL47</strain>
    </source>
</reference>
<evidence type="ECO:0000256" key="1">
    <source>
        <dbReference type="SAM" id="MobiDB-lite"/>
    </source>
</evidence>
<proteinExistence type="predicted"/>
<dbReference type="Proteomes" id="UP000219573">
    <property type="component" value="Unassembled WGS sequence"/>
</dbReference>
<accession>A0A285IF72</accession>
<keyword evidence="2" id="KW-1133">Transmembrane helix</keyword>
<protein>
    <submittedName>
        <fullName evidence="3">Uncharacterized protein</fullName>
    </submittedName>
</protein>
<dbReference type="RefSeq" id="WP_097019432.1">
    <property type="nucleotide sequence ID" value="NZ_OBDZ01000039.1"/>
</dbReference>
<gene>
    <name evidence="3" type="ORF">SAMN06265827_13920</name>
</gene>
<keyword evidence="4" id="KW-1185">Reference proteome</keyword>
<feature type="transmembrane region" description="Helical" evidence="2">
    <location>
        <begin position="34"/>
        <end position="57"/>
    </location>
</feature>
<sequence length="143" mass="14497">MPRTPTENAVFLGTSAGSGLLLEVMENRLGGQQALGGTMPILLGAGVAAAGIATSMFSQGRMMESFGDGLAGGSLGWTGGKLVEMGLLGGLIGNNPAGGQTQSGGAANVVRVNNPVRVKRTPNRTVSNQSRRRSSSSNNIVEL</sequence>
<dbReference type="AlphaFoldDB" id="A0A285IF72"/>
<organism evidence="3 4">
    <name type="scientific">Orenia metallireducens</name>
    <dbReference type="NCBI Taxonomy" id="1413210"/>
    <lineage>
        <taxon>Bacteria</taxon>
        <taxon>Bacillati</taxon>
        <taxon>Bacillota</taxon>
        <taxon>Clostridia</taxon>
        <taxon>Halanaerobiales</taxon>
        <taxon>Halobacteroidaceae</taxon>
        <taxon>Orenia</taxon>
    </lineage>
</organism>
<evidence type="ECO:0000256" key="2">
    <source>
        <dbReference type="SAM" id="Phobius"/>
    </source>
</evidence>
<dbReference type="EMBL" id="OBDZ01000039">
    <property type="protein sequence ID" value="SNY45716.1"/>
    <property type="molecule type" value="Genomic_DNA"/>
</dbReference>